<evidence type="ECO:0000256" key="2">
    <source>
        <dbReference type="ARBA" id="ARBA00022723"/>
    </source>
</evidence>
<dbReference type="FunFam" id="3.30.160.60:FF:001102">
    <property type="entry name" value="Transcription factor IIIA"/>
    <property type="match status" value="1"/>
</dbReference>
<feature type="domain" description="C2H2-type" evidence="9">
    <location>
        <begin position="119"/>
        <end position="148"/>
    </location>
</feature>
<evidence type="ECO:0000256" key="7">
    <source>
        <dbReference type="PROSITE-ProRule" id="PRU00042"/>
    </source>
</evidence>
<dbReference type="GO" id="GO:0008270">
    <property type="term" value="F:zinc ion binding"/>
    <property type="evidence" value="ECO:0007669"/>
    <property type="project" value="UniProtKB-KW"/>
</dbReference>
<dbReference type="STRING" id="246404.A0A507FCE0"/>
<dbReference type="GO" id="GO:0005634">
    <property type="term" value="C:nucleus"/>
    <property type="evidence" value="ECO:0007669"/>
    <property type="project" value="UniProtKB-SubCell"/>
</dbReference>
<comment type="subcellular location">
    <subcellularLocation>
        <location evidence="1">Nucleus</location>
    </subcellularLocation>
</comment>
<dbReference type="InterPro" id="IPR036236">
    <property type="entry name" value="Znf_C2H2_sf"/>
</dbReference>
<dbReference type="AlphaFoldDB" id="A0A507FCE0"/>
<sequence length="213" mass="23146">MAPNTAEQQAPVLHAEPAVRNPPSSLPSPPTAHHTHNTFAGPGGIELLDITPPESPGQTERPPLSLLMLSSELDSLGNVEKSASSSSEKALVPAECEAEEVQTSKTACRRGLYPKQGVYKCTAEGCDKEYTKPSLLKQHAYIHTLSRPHNCNYCDSAFARNHDKIRHEKTVHGIQKRVLCKHCGSSFTRKDSCTYHETTSCAVFLGIASARVS</sequence>
<organism evidence="10 11">
    <name type="scientific">Chytriomyces confervae</name>
    <dbReference type="NCBI Taxonomy" id="246404"/>
    <lineage>
        <taxon>Eukaryota</taxon>
        <taxon>Fungi</taxon>
        <taxon>Fungi incertae sedis</taxon>
        <taxon>Chytridiomycota</taxon>
        <taxon>Chytridiomycota incertae sedis</taxon>
        <taxon>Chytridiomycetes</taxon>
        <taxon>Chytridiales</taxon>
        <taxon>Chytriomycetaceae</taxon>
        <taxon>Chytriomyces</taxon>
    </lineage>
</organism>
<keyword evidence="4 7" id="KW-0863">Zinc-finger</keyword>
<accession>A0A507FCE0</accession>
<feature type="domain" description="C2H2-type" evidence="9">
    <location>
        <begin position="149"/>
        <end position="177"/>
    </location>
</feature>
<dbReference type="SMART" id="SM00355">
    <property type="entry name" value="ZnF_C2H2"/>
    <property type="match status" value="3"/>
</dbReference>
<dbReference type="PANTHER" id="PTHR23235:SF120">
    <property type="entry name" value="KRUPPEL-LIKE FACTOR 15"/>
    <property type="match status" value="1"/>
</dbReference>
<evidence type="ECO:0000256" key="8">
    <source>
        <dbReference type="SAM" id="MobiDB-lite"/>
    </source>
</evidence>
<evidence type="ECO:0000256" key="3">
    <source>
        <dbReference type="ARBA" id="ARBA00022737"/>
    </source>
</evidence>
<dbReference type="PROSITE" id="PS50157">
    <property type="entry name" value="ZINC_FINGER_C2H2_2"/>
    <property type="match status" value="2"/>
</dbReference>
<feature type="region of interest" description="Disordered" evidence="8">
    <location>
        <begin position="1"/>
        <end position="62"/>
    </location>
</feature>
<evidence type="ECO:0000313" key="11">
    <source>
        <dbReference type="Proteomes" id="UP000320333"/>
    </source>
</evidence>
<reference evidence="10 11" key="1">
    <citation type="journal article" date="2019" name="Sci. Rep.">
        <title>Comparative genomics of chytrid fungi reveal insights into the obligate biotrophic and pathogenic lifestyle of Synchytrium endobioticum.</title>
        <authorList>
            <person name="van de Vossenberg B.T.L.H."/>
            <person name="Warris S."/>
            <person name="Nguyen H.D.T."/>
            <person name="van Gent-Pelzer M.P.E."/>
            <person name="Joly D.L."/>
            <person name="van de Geest H.C."/>
            <person name="Bonants P.J.M."/>
            <person name="Smith D.S."/>
            <person name="Levesque C.A."/>
            <person name="van der Lee T.A.J."/>
        </authorList>
    </citation>
    <scope>NUCLEOTIDE SEQUENCE [LARGE SCALE GENOMIC DNA]</scope>
    <source>
        <strain evidence="10 11">CBS 675.73</strain>
    </source>
</reference>
<keyword evidence="11" id="KW-1185">Reference proteome</keyword>
<protein>
    <recommendedName>
        <fullName evidence="9">C2H2-type domain-containing protein</fullName>
    </recommendedName>
</protein>
<evidence type="ECO:0000256" key="4">
    <source>
        <dbReference type="ARBA" id="ARBA00022771"/>
    </source>
</evidence>
<keyword evidence="6" id="KW-0539">Nucleus</keyword>
<keyword evidence="2" id="KW-0479">Metal-binding</keyword>
<dbReference type="SUPFAM" id="SSF57667">
    <property type="entry name" value="beta-beta-alpha zinc fingers"/>
    <property type="match status" value="1"/>
</dbReference>
<gene>
    <name evidence="10" type="ORF">CcCBS67573_g04908</name>
</gene>
<dbReference type="Pfam" id="PF00096">
    <property type="entry name" value="zf-C2H2"/>
    <property type="match status" value="1"/>
</dbReference>
<evidence type="ECO:0000256" key="5">
    <source>
        <dbReference type="ARBA" id="ARBA00022833"/>
    </source>
</evidence>
<evidence type="ECO:0000256" key="6">
    <source>
        <dbReference type="ARBA" id="ARBA00023242"/>
    </source>
</evidence>
<dbReference type="InterPro" id="IPR013087">
    <property type="entry name" value="Znf_C2H2_type"/>
</dbReference>
<evidence type="ECO:0000259" key="9">
    <source>
        <dbReference type="PROSITE" id="PS50157"/>
    </source>
</evidence>
<dbReference type="PANTHER" id="PTHR23235">
    <property type="entry name" value="KRUEPPEL-LIKE TRANSCRIPTION FACTOR"/>
    <property type="match status" value="1"/>
</dbReference>
<keyword evidence="5" id="KW-0862">Zinc</keyword>
<evidence type="ECO:0000256" key="1">
    <source>
        <dbReference type="ARBA" id="ARBA00004123"/>
    </source>
</evidence>
<dbReference type="EMBL" id="QEAP01000163">
    <property type="protein sequence ID" value="TPX73802.1"/>
    <property type="molecule type" value="Genomic_DNA"/>
</dbReference>
<comment type="caution">
    <text evidence="10">The sequence shown here is derived from an EMBL/GenBank/DDBJ whole genome shotgun (WGS) entry which is preliminary data.</text>
</comment>
<evidence type="ECO:0000313" key="10">
    <source>
        <dbReference type="EMBL" id="TPX73802.1"/>
    </source>
</evidence>
<dbReference type="Gene3D" id="3.30.160.60">
    <property type="entry name" value="Classic Zinc Finger"/>
    <property type="match status" value="2"/>
</dbReference>
<dbReference type="PROSITE" id="PS00028">
    <property type="entry name" value="ZINC_FINGER_C2H2_1"/>
    <property type="match status" value="2"/>
</dbReference>
<dbReference type="GO" id="GO:0000978">
    <property type="term" value="F:RNA polymerase II cis-regulatory region sequence-specific DNA binding"/>
    <property type="evidence" value="ECO:0007669"/>
    <property type="project" value="TreeGrafter"/>
</dbReference>
<dbReference type="Proteomes" id="UP000320333">
    <property type="component" value="Unassembled WGS sequence"/>
</dbReference>
<name>A0A507FCE0_9FUNG</name>
<dbReference type="OrthoDB" id="2161757at2759"/>
<keyword evidence="3" id="KW-0677">Repeat</keyword>
<proteinExistence type="predicted"/>
<dbReference type="GO" id="GO:0000981">
    <property type="term" value="F:DNA-binding transcription factor activity, RNA polymerase II-specific"/>
    <property type="evidence" value="ECO:0007669"/>
    <property type="project" value="TreeGrafter"/>
</dbReference>